<dbReference type="RefSeq" id="WP_015025728.1">
    <property type="nucleotide sequence ID" value="NC_018721.1"/>
</dbReference>
<dbReference type="KEGG" id="ptq:P700755_003583"/>
<evidence type="ECO:0000256" key="2">
    <source>
        <dbReference type="SAM" id="Phobius"/>
    </source>
</evidence>
<feature type="transmembrane region" description="Helical" evidence="2">
    <location>
        <begin position="47"/>
        <end position="67"/>
    </location>
</feature>
<keyword evidence="2" id="KW-0812">Transmembrane</keyword>
<proteinExistence type="predicted"/>
<dbReference type="AlphaFoldDB" id="K4II09"/>
<dbReference type="Proteomes" id="UP000008514">
    <property type="component" value="Chromosome"/>
</dbReference>
<evidence type="ECO:0000313" key="3">
    <source>
        <dbReference type="EMBL" id="AFU70182.1"/>
    </source>
</evidence>
<keyword evidence="1" id="KW-0175">Coiled coil</keyword>
<evidence type="ECO:0000313" key="4">
    <source>
        <dbReference type="Proteomes" id="UP000008514"/>
    </source>
</evidence>
<name>K4II09_PSYTT</name>
<sequence>MPILTEQELQEIVNKETEAKTKIEERNLAIIELAEEKKNLKSQRSGFLASTVILAILFLALLFTVNFQPDLLNLNSGIQLEEGEQIVEISSIENYENRIIDLESQVSMSTSPLDLNEFYAVQLGAFKKFNVKLSSDDYSIVHNANFRDFNLFTLGVYQTEVEAEKLRQIVTKLDFQDAFVGYYKNGERVKSNY</sequence>
<evidence type="ECO:0008006" key="5">
    <source>
        <dbReference type="Google" id="ProtNLM"/>
    </source>
</evidence>
<keyword evidence="2" id="KW-0472">Membrane</keyword>
<gene>
    <name evidence="3" type="ordered locus">P700755_003583</name>
</gene>
<keyword evidence="4" id="KW-1185">Reference proteome</keyword>
<reference evidence="3" key="1">
    <citation type="submission" date="2006-03" db="EMBL/GenBank/DDBJ databases">
        <authorList>
            <person name="Bowman J."/>
            <person name="Ferriera S."/>
            <person name="Johnson J."/>
            <person name="Kravitz S."/>
            <person name="Halpern A."/>
            <person name="Remington K."/>
            <person name="Beeson K."/>
            <person name="Tran B."/>
            <person name="Rogers Y.-H."/>
            <person name="Friedman R."/>
            <person name="Venter J.C."/>
        </authorList>
    </citation>
    <scope>NUCLEOTIDE SEQUENCE [LARGE SCALE GENOMIC DNA]</scope>
    <source>
        <strain evidence="3">ATCC 700755</strain>
    </source>
</reference>
<organism evidence="3 4">
    <name type="scientific">Psychroflexus torquis (strain ATCC 700755 / CIP 106069 / ACAM 623)</name>
    <dbReference type="NCBI Taxonomy" id="313595"/>
    <lineage>
        <taxon>Bacteria</taxon>
        <taxon>Pseudomonadati</taxon>
        <taxon>Bacteroidota</taxon>
        <taxon>Flavobacteriia</taxon>
        <taxon>Flavobacteriales</taxon>
        <taxon>Flavobacteriaceae</taxon>
        <taxon>Psychroflexus</taxon>
    </lineage>
</organism>
<reference evidence="3" key="2">
    <citation type="submission" date="2012-09" db="EMBL/GenBank/DDBJ databases">
        <title>The complete sequence of Psychroflexus torquis an extreme psychrophile from sea-ice that is stimulated by light.</title>
        <authorList>
            <person name="Feng S."/>
            <person name="Powell S.M."/>
            <person name="Bowman J.P."/>
        </authorList>
    </citation>
    <scope>NUCLEOTIDE SEQUENCE [LARGE SCALE GENOMIC DNA]</scope>
    <source>
        <strain evidence="3">ATCC 700755</strain>
    </source>
</reference>
<dbReference type="eggNOG" id="ENOG50304WD">
    <property type="taxonomic scope" value="Bacteria"/>
</dbReference>
<feature type="coiled-coil region" evidence="1">
    <location>
        <begin position="6"/>
        <end position="43"/>
    </location>
</feature>
<protein>
    <recommendedName>
        <fullName evidence="5">SPOR domain-containing protein</fullName>
    </recommendedName>
</protein>
<dbReference type="OrthoDB" id="1119072at2"/>
<evidence type="ECO:0000256" key="1">
    <source>
        <dbReference type="SAM" id="Coils"/>
    </source>
</evidence>
<accession>K4II09</accession>
<keyword evidence="2" id="KW-1133">Transmembrane helix</keyword>
<dbReference type="EMBL" id="CP003879">
    <property type="protein sequence ID" value="AFU70182.1"/>
    <property type="molecule type" value="Genomic_DNA"/>
</dbReference>
<dbReference type="HOGENOM" id="CLU_1407742_0_0_10"/>
<dbReference type="STRING" id="313595.P700755_003583"/>